<keyword evidence="1" id="KW-1133">Transmembrane helix</keyword>
<dbReference type="InterPro" id="IPR008620">
    <property type="entry name" value="FixH"/>
</dbReference>
<organism evidence="2 3">
    <name type="scientific">Tritonibacter multivorans</name>
    <dbReference type="NCBI Taxonomy" id="928856"/>
    <lineage>
        <taxon>Bacteria</taxon>
        <taxon>Pseudomonadati</taxon>
        <taxon>Pseudomonadota</taxon>
        <taxon>Alphaproteobacteria</taxon>
        <taxon>Rhodobacterales</taxon>
        <taxon>Paracoccaceae</taxon>
        <taxon>Tritonibacter</taxon>
    </lineage>
</organism>
<proteinExistence type="predicted"/>
<dbReference type="OrthoDB" id="1495896at2"/>
<sequence length="162" mass="17622">MADQSAEHTGRKPREFTGWHMLAVCVGAFGVIIAVNISLAVNAVRTFPGLNVKNSYVASQEFDTRRDAQLALGWDVSAVVEGGELRLNIRDAGGSPVQPATLQAVLGRSTHVQDDRAVDFTFDGTAHVMPVDLSPGKWVLRLRAVSEDGTEFQQRIELHVRG</sequence>
<dbReference type="RefSeq" id="WP_058288843.1">
    <property type="nucleotide sequence ID" value="NZ_CYSD01000012.1"/>
</dbReference>
<reference evidence="2 3" key="1">
    <citation type="submission" date="2015-09" db="EMBL/GenBank/DDBJ databases">
        <authorList>
            <consortium name="Swine Surveillance"/>
        </authorList>
    </citation>
    <scope>NUCLEOTIDE SEQUENCE [LARGE SCALE GENOMIC DNA]</scope>
    <source>
        <strain evidence="2 3">CECT 7557</strain>
    </source>
</reference>
<dbReference type="AlphaFoldDB" id="A0A0P1GND4"/>
<accession>A0A0P1GND4</accession>
<evidence type="ECO:0000256" key="1">
    <source>
        <dbReference type="SAM" id="Phobius"/>
    </source>
</evidence>
<dbReference type="STRING" id="928856.SAMN04488049_10346"/>
<name>A0A0P1GND4_9RHOB</name>
<evidence type="ECO:0000313" key="2">
    <source>
        <dbReference type="EMBL" id="CUH76147.1"/>
    </source>
</evidence>
<dbReference type="EMBL" id="CYSD01000012">
    <property type="protein sequence ID" value="CUH76147.1"/>
    <property type="molecule type" value="Genomic_DNA"/>
</dbReference>
<dbReference type="InterPro" id="IPR018037">
    <property type="entry name" value="FixH_proteobacterial"/>
</dbReference>
<evidence type="ECO:0000313" key="3">
    <source>
        <dbReference type="Proteomes" id="UP000052022"/>
    </source>
</evidence>
<dbReference type="Pfam" id="PF05751">
    <property type="entry name" value="FixH"/>
    <property type="match status" value="1"/>
</dbReference>
<protein>
    <submittedName>
        <fullName evidence="2">Putative integral membrane protein linked to a cation pump</fullName>
    </submittedName>
</protein>
<dbReference type="PIRSF" id="PIRSF011386">
    <property type="entry name" value="FixH"/>
    <property type="match status" value="1"/>
</dbReference>
<gene>
    <name evidence="2" type="ORF">TRM7557_00736</name>
</gene>
<feature type="transmembrane region" description="Helical" evidence="1">
    <location>
        <begin position="21"/>
        <end position="41"/>
    </location>
</feature>
<keyword evidence="1" id="KW-0812">Transmembrane</keyword>
<keyword evidence="3" id="KW-1185">Reference proteome</keyword>
<dbReference type="Proteomes" id="UP000052022">
    <property type="component" value="Unassembled WGS sequence"/>
</dbReference>
<keyword evidence="1" id="KW-0472">Membrane</keyword>